<proteinExistence type="predicted"/>
<evidence type="ECO:0000313" key="3">
    <source>
        <dbReference type="Proteomes" id="UP000677234"/>
    </source>
</evidence>
<dbReference type="InterPro" id="IPR016187">
    <property type="entry name" value="CTDL_fold"/>
</dbReference>
<evidence type="ECO:0000256" key="1">
    <source>
        <dbReference type="SAM" id="MobiDB-lite"/>
    </source>
</evidence>
<dbReference type="InterPro" id="IPR042095">
    <property type="entry name" value="SUMF_sf"/>
</dbReference>
<feature type="region of interest" description="Disordered" evidence="1">
    <location>
        <begin position="224"/>
        <end position="253"/>
    </location>
</feature>
<evidence type="ECO:0000313" key="2">
    <source>
        <dbReference type="EMBL" id="QUO43469.1"/>
    </source>
</evidence>
<dbReference type="SUPFAM" id="SSF56436">
    <property type="entry name" value="C-type lectin-like"/>
    <property type="match status" value="1"/>
</dbReference>
<dbReference type="RefSeq" id="WP_212138920.1">
    <property type="nucleotide sequence ID" value="NZ_CP073708.1"/>
</dbReference>
<reference evidence="2" key="1">
    <citation type="submission" date="2021-04" db="EMBL/GenBank/DDBJ databases">
        <title>Brevibacillus composti FJAT-54423, complete genome.</title>
        <authorList>
            <person name="Tang R."/>
        </authorList>
    </citation>
    <scope>NUCLEOTIDE SEQUENCE</scope>
    <source>
        <strain evidence="2">FJAT-54424</strain>
    </source>
</reference>
<protein>
    <recommendedName>
        <fullName evidence="4">Sulfatase-modifying factor enzyme domain-containing protein</fullName>
    </recommendedName>
</protein>
<dbReference type="Gene3D" id="3.90.1580.10">
    <property type="entry name" value="paralog of FGE (formylglycine-generating enzyme)"/>
    <property type="match status" value="1"/>
</dbReference>
<organism evidence="2 3">
    <name type="scientific">Brevibacillus composti</name>
    <dbReference type="NCBI Taxonomy" id="2796470"/>
    <lineage>
        <taxon>Bacteria</taxon>
        <taxon>Bacillati</taxon>
        <taxon>Bacillota</taxon>
        <taxon>Bacilli</taxon>
        <taxon>Bacillales</taxon>
        <taxon>Paenibacillaceae</taxon>
        <taxon>Brevibacillus</taxon>
    </lineage>
</organism>
<gene>
    <name evidence="2" type="ORF">KDJ56_11210</name>
</gene>
<accession>A0ABX7Z9P2</accession>
<feature type="compositionally biased region" description="Polar residues" evidence="1">
    <location>
        <begin position="241"/>
        <end position="253"/>
    </location>
</feature>
<keyword evidence="3" id="KW-1185">Reference proteome</keyword>
<dbReference type="Proteomes" id="UP000677234">
    <property type="component" value="Chromosome"/>
</dbReference>
<name>A0ABX7Z9P2_9BACL</name>
<evidence type="ECO:0008006" key="4">
    <source>
        <dbReference type="Google" id="ProtNLM"/>
    </source>
</evidence>
<dbReference type="EMBL" id="CP073708">
    <property type="protein sequence ID" value="QUO43469.1"/>
    <property type="molecule type" value="Genomic_DNA"/>
</dbReference>
<sequence length="394" mass="41079">MPISLKTVKDAAVAKGAVAPAALSLGSIKQAILDANGVYNQPTLSLAELQAAVSTLSGQVIPPGALDLGNGEIETSDGSRWVWFPKYYYKINPDGTGGMVVYTESEAAANGCTLHPAFVVNGVEIPGFYVAKYQASQPDATASSKGSLGANPTLTPGNNAHACRVRGGVVPWAEITFANAKVACENMNGVLGLTNKVHLMRNIEWGALALWCLIVKGPKFPRGNNDSGKDVDYPGEGNGTADPTQTGRTLTGTGPATWYHNGASTGIADLNGNVWEFVDGIEVDASGNFRIFDYAAASPAWQTISSGVTKGSNNRILTLAQNGILKGQAINATADTTGADVFGKDYNYIPTTGPNCFIRGGSYTSGTNAGVFALNNTSLTYAHTNIGFRPALHV</sequence>